<organism evidence="2 3">
    <name type="scientific">Actinomadura chibensis</name>
    <dbReference type="NCBI Taxonomy" id="392828"/>
    <lineage>
        <taxon>Bacteria</taxon>
        <taxon>Bacillati</taxon>
        <taxon>Actinomycetota</taxon>
        <taxon>Actinomycetes</taxon>
        <taxon>Streptosporangiales</taxon>
        <taxon>Thermomonosporaceae</taxon>
        <taxon>Actinomadura</taxon>
    </lineage>
</organism>
<feature type="transmembrane region" description="Helical" evidence="1">
    <location>
        <begin position="130"/>
        <end position="149"/>
    </location>
</feature>
<proteinExistence type="predicted"/>
<reference evidence="2 3" key="1">
    <citation type="submission" date="2019-08" db="EMBL/GenBank/DDBJ databases">
        <title>Actinomadura sp. nov. CYP1-5 isolated from mountain soil.</title>
        <authorList>
            <person name="Songsumanus A."/>
            <person name="Kuncharoen N."/>
            <person name="Kudo T."/>
            <person name="Yuki M."/>
            <person name="Igarashi Y."/>
            <person name="Tanasupawat S."/>
        </authorList>
    </citation>
    <scope>NUCLEOTIDE SEQUENCE [LARGE SCALE GENOMIC DNA]</scope>
    <source>
        <strain evidence="2 3">JCM 14158</strain>
    </source>
</reference>
<dbReference type="RefSeq" id="WP_067905170.1">
    <property type="nucleotide sequence ID" value="NZ_VSFG01000003.1"/>
</dbReference>
<evidence type="ECO:0008006" key="4">
    <source>
        <dbReference type="Google" id="ProtNLM"/>
    </source>
</evidence>
<keyword evidence="1" id="KW-0472">Membrane</keyword>
<dbReference type="Proteomes" id="UP000323380">
    <property type="component" value="Unassembled WGS sequence"/>
</dbReference>
<feature type="transmembrane region" description="Helical" evidence="1">
    <location>
        <begin position="73"/>
        <end position="92"/>
    </location>
</feature>
<evidence type="ECO:0000256" key="1">
    <source>
        <dbReference type="SAM" id="Phobius"/>
    </source>
</evidence>
<protein>
    <recommendedName>
        <fullName evidence="4">DUF4386 domain-containing protein</fullName>
    </recommendedName>
</protein>
<evidence type="ECO:0000313" key="2">
    <source>
        <dbReference type="EMBL" id="TYB45689.1"/>
    </source>
</evidence>
<feature type="transmembrane region" description="Helical" evidence="1">
    <location>
        <begin position="40"/>
        <end position="61"/>
    </location>
</feature>
<feature type="transmembrane region" description="Helical" evidence="1">
    <location>
        <begin position="156"/>
        <end position="174"/>
    </location>
</feature>
<name>A0A5D0NN75_9ACTN</name>
<keyword evidence="3" id="KW-1185">Reference proteome</keyword>
<feature type="transmembrane region" description="Helical" evidence="1">
    <location>
        <begin position="186"/>
        <end position="208"/>
    </location>
</feature>
<dbReference type="AlphaFoldDB" id="A0A5D0NN75"/>
<keyword evidence="1" id="KW-1133">Transmembrane helix</keyword>
<comment type="caution">
    <text evidence="2">The sequence shown here is derived from an EMBL/GenBank/DDBJ whole genome shotgun (WGS) entry which is preliminary data.</text>
</comment>
<dbReference type="EMBL" id="VSFG01000003">
    <property type="protein sequence ID" value="TYB45689.1"/>
    <property type="molecule type" value="Genomic_DNA"/>
</dbReference>
<gene>
    <name evidence="2" type="ORF">FXF69_19960</name>
</gene>
<evidence type="ECO:0000313" key="3">
    <source>
        <dbReference type="Proteomes" id="UP000323380"/>
    </source>
</evidence>
<accession>A0A5D0NN75</accession>
<keyword evidence="1" id="KW-0812">Transmembrane</keyword>
<sequence>MSEASIRRYAGLFGVVASLFIIVQVPLYFLYSGAPPDWNILTRGLIGITGCTLYVVYFIGLRQLIVRVSPAHDWLGTVVQMAGLLWVAMVFVPQSMEVGAAISVEHDIDTTTEGPFAAAQYLMQGGISRLLMALFLVAFGITVLRLGLLPRWVGRSAFVVAAINLAFVPAVYFGDDAADFYSAQGWGTTASMGALWSLWTLAVSVSILRSARSTTTAAAPASAVRPGRRVAARIS</sequence>
<feature type="transmembrane region" description="Helical" evidence="1">
    <location>
        <begin position="12"/>
        <end position="34"/>
    </location>
</feature>